<evidence type="ECO:0000259" key="2">
    <source>
        <dbReference type="Pfam" id="PF06974"/>
    </source>
</evidence>
<evidence type="ECO:0000259" key="1">
    <source>
        <dbReference type="Pfam" id="PF03007"/>
    </source>
</evidence>
<dbReference type="Proteomes" id="UP001432062">
    <property type="component" value="Chromosome"/>
</dbReference>
<dbReference type="InterPro" id="IPR009721">
    <property type="entry name" value="O-acyltransferase_WSD1_C"/>
</dbReference>
<feature type="domain" description="O-acyltransferase WSD1-like N-terminal" evidence="1">
    <location>
        <begin position="34"/>
        <end position="249"/>
    </location>
</feature>
<accession>A0ABZ1Z163</accession>
<organism evidence="3 4">
    <name type="scientific">Nocardia vinacea</name>
    <dbReference type="NCBI Taxonomy" id="96468"/>
    <lineage>
        <taxon>Bacteria</taxon>
        <taxon>Bacillati</taxon>
        <taxon>Actinomycetota</taxon>
        <taxon>Actinomycetes</taxon>
        <taxon>Mycobacteriales</taxon>
        <taxon>Nocardiaceae</taxon>
        <taxon>Nocardia</taxon>
    </lineage>
</organism>
<dbReference type="InterPro" id="IPR004255">
    <property type="entry name" value="O-acyltransferase_WSD1_N"/>
</dbReference>
<gene>
    <name evidence="3" type="ORF">OG563_06305</name>
</gene>
<proteinExistence type="predicted"/>
<evidence type="ECO:0000313" key="3">
    <source>
        <dbReference type="EMBL" id="WUV47840.1"/>
    </source>
</evidence>
<evidence type="ECO:0000313" key="4">
    <source>
        <dbReference type="Proteomes" id="UP001432062"/>
    </source>
</evidence>
<keyword evidence="4" id="KW-1185">Reference proteome</keyword>
<feature type="domain" description="O-acyltransferase WSD1 C-terminal" evidence="2">
    <location>
        <begin position="298"/>
        <end position="445"/>
    </location>
</feature>
<protein>
    <submittedName>
        <fullName evidence="3">WS/DGAT domain-containing protein</fullName>
    </submittedName>
</protein>
<dbReference type="Pfam" id="PF03007">
    <property type="entry name" value="WS_DGAT_cat"/>
    <property type="match status" value="1"/>
</dbReference>
<reference evidence="3" key="1">
    <citation type="submission" date="2022-10" db="EMBL/GenBank/DDBJ databases">
        <title>The complete genomes of actinobacterial strains from the NBC collection.</title>
        <authorList>
            <person name="Joergensen T.S."/>
            <person name="Alvarez Arevalo M."/>
            <person name="Sterndorff E.B."/>
            <person name="Faurdal D."/>
            <person name="Vuksanovic O."/>
            <person name="Mourched A.-S."/>
            <person name="Charusanti P."/>
            <person name="Shaw S."/>
            <person name="Blin K."/>
            <person name="Weber T."/>
        </authorList>
    </citation>
    <scope>NUCLEOTIDE SEQUENCE</scope>
    <source>
        <strain evidence="3">NBC_01482</strain>
    </source>
</reference>
<dbReference type="Pfam" id="PF06974">
    <property type="entry name" value="WS_DGAT_C"/>
    <property type="match status" value="1"/>
</dbReference>
<sequence length="454" mass="48944">MMYEAQLVANDAAYYYLARSGRGTDWPMWWVFDNGDTPLTAADIADHFGARAELLEPLRRRIQEVPGGLGHPLWVVDDSPIDAHIVTHAAAQLDWAQCQDEMGRVLEQPLDARVSAWQLHVFSNVTGIATPSGVGTVVLMQVSHALMAGPAMTSLSEALFAAVPLRIEGQGPVTRRPRPVLAAVLGALRWPLQALRFNVRVRGEMRRIARENDDSGPNVPPVTSTRLNRRIGPGRAMRTIPLELRDVRAPGITVTAVGLTAISHAMQRYLEKRDGTCPADLAVLVTVAVPDAPVMGVNNVGADAVALAAAEPDLAARARAVDATLRARRHSPSGRRELNRLALIDLLPSRTYRARFGTLAPADPDAPAHAHTILTSIRCEPAAEWSLSGKAFRFAGMLPPVYPEIGLAHSFVGAGDSFTVSVACDPAIVPDLDDYCDLLRESCHEVAAALGEPQ</sequence>
<dbReference type="EMBL" id="CP109441">
    <property type="protein sequence ID" value="WUV47840.1"/>
    <property type="molecule type" value="Genomic_DNA"/>
</dbReference>
<name>A0ABZ1Z163_9NOCA</name>
<dbReference type="RefSeq" id="WP_329412051.1">
    <property type="nucleotide sequence ID" value="NZ_CP109441.1"/>
</dbReference>